<name>A0AAW1P9I8_9CHLO</name>
<organism evidence="2 3">
    <name type="scientific">Symbiochloris irregularis</name>
    <dbReference type="NCBI Taxonomy" id="706552"/>
    <lineage>
        <taxon>Eukaryota</taxon>
        <taxon>Viridiplantae</taxon>
        <taxon>Chlorophyta</taxon>
        <taxon>core chlorophytes</taxon>
        <taxon>Trebouxiophyceae</taxon>
        <taxon>Trebouxiales</taxon>
        <taxon>Trebouxiaceae</taxon>
        <taxon>Symbiochloris</taxon>
    </lineage>
</organism>
<comment type="subcellular location">
    <subcellularLocation>
        <location evidence="1">Cytoplasm</location>
        <location evidence="1">Cytoskeleton</location>
        <location evidence="1">Cilium axoneme</location>
    </subcellularLocation>
</comment>
<dbReference type="SUPFAM" id="SSF52058">
    <property type="entry name" value="L domain-like"/>
    <property type="match status" value="1"/>
</dbReference>
<comment type="caution">
    <text evidence="2">The sequence shown here is derived from an EMBL/GenBank/DDBJ whole genome shotgun (WGS) entry which is preliminary data.</text>
</comment>
<dbReference type="Gene3D" id="3.80.10.10">
    <property type="entry name" value="Ribonuclease Inhibitor"/>
    <property type="match status" value="1"/>
</dbReference>
<reference evidence="2 3" key="1">
    <citation type="journal article" date="2024" name="Nat. Commun.">
        <title>Phylogenomics reveals the evolutionary origins of lichenization in chlorophyte algae.</title>
        <authorList>
            <person name="Puginier C."/>
            <person name="Libourel C."/>
            <person name="Otte J."/>
            <person name="Skaloud P."/>
            <person name="Haon M."/>
            <person name="Grisel S."/>
            <person name="Petersen M."/>
            <person name="Berrin J.G."/>
            <person name="Delaux P.M."/>
            <person name="Dal Grande F."/>
            <person name="Keller J."/>
        </authorList>
    </citation>
    <scope>NUCLEOTIDE SEQUENCE [LARGE SCALE GENOMIC DNA]</scope>
    <source>
        <strain evidence="2 3">SAG 2036</strain>
    </source>
</reference>
<keyword evidence="3" id="KW-1185">Reference proteome</keyword>
<gene>
    <name evidence="2" type="ORF">WJX73_003944</name>
</gene>
<sequence>MQQATSVYLLHQLTQLTSITNSGPAAYIPDLLPLKGLPCLRKLHLGEVDLGKAPCLHQLTQLKDLAILGDLQDLHIEHLAALSALRTLDLSNSRLPHFSGAHLLTLGSVRLLMLLKAYLKDGSIGPDWKALPAAEMLTRGIFNFFDNPFCEND</sequence>
<dbReference type="InterPro" id="IPR032675">
    <property type="entry name" value="LRR_dom_sf"/>
</dbReference>
<dbReference type="EMBL" id="JALJOQ010000046">
    <property type="protein sequence ID" value="KAK9805025.1"/>
    <property type="molecule type" value="Genomic_DNA"/>
</dbReference>
<evidence type="ECO:0000313" key="3">
    <source>
        <dbReference type="Proteomes" id="UP001465755"/>
    </source>
</evidence>
<proteinExistence type="predicted"/>
<dbReference type="AlphaFoldDB" id="A0AAW1P9I8"/>
<dbReference type="GO" id="GO:0005930">
    <property type="term" value="C:axoneme"/>
    <property type="evidence" value="ECO:0007669"/>
    <property type="project" value="UniProtKB-SubCell"/>
</dbReference>
<accession>A0AAW1P9I8</accession>
<protein>
    <submittedName>
        <fullName evidence="2">Uncharacterized protein</fullName>
    </submittedName>
</protein>
<dbReference type="Proteomes" id="UP001465755">
    <property type="component" value="Unassembled WGS sequence"/>
</dbReference>
<evidence type="ECO:0000313" key="2">
    <source>
        <dbReference type="EMBL" id="KAK9805025.1"/>
    </source>
</evidence>
<evidence type="ECO:0000256" key="1">
    <source>
        <dbReference type="ARBA" id="ARBA00004430"/>
    </source>
</evidence>